<keyword evidence="14 17" id="KW-0496">Mitochondrion</keyword>
<feature type="domain" description="NADH:quinone oxidoreductase/Mrp antiporter transmembrane" evidence="18">
    <location>
        <begin position="107"/>
        <end position="393"/>
    </location>
</feature>
<evidence type="ECO:0000256" key="7">
    <source>
        <dbReference type="ARBA" id="ARBA00022660"/>
    </source>
</evidence>
<dbReference type="InterPro" id="IPR003918">
    <property type="entry name" value="NADH_UbQ_OxRdtase"/>
</dbReference>
<dbReference type="InterPro" id="IPR001750">
    <property type="entry name" value="ND/Mrp_TM"/>
</dbReference>
<evidence type="ECO:0000256" key="6">
    <source>
        <dbReference type="ARBA" id="ARBA00022448"/>
    </source>
</evidence>
<evidence type="ECO:0000256" key="8">
    <source>
        <dbReference type="ARBA" id="ARBA00022692"/>
    </source>
</evidence>
<feature type="transmembrane region" description="Helical" evidence="17">
    <location>
        <begin position="114"/>
        <end position="132"/>
    </location>
</feature>
<evidence type="ECO:0000259" key="18">
    <source>
        <dbReference type="Pfam" id="PF00361"/>
    </source>
</evidence>
<evidence type="ECO:0000256" key="5">
    <source>
        <dbReference type="ARBA" id="ARBA00021006"/>
    </source>
</evidence>
<gene>
    <name evidence="20" type="primary">ND4</name>
</gene>
<organism evidence="20">
    <name type="scientific">Mirax sp. QL-2014</name>
    <dbReference type="NCBI Taxonomy" id="1491721"/>
    <lineage>
        <taxon>Eukaryota</taxon>
        <taxon>Metazoa</taxon>
        <taxon>Ecdysozoa</taxon>
        <taxon>Arthropoda</taxon>
        <taxon>Hexapoda</taxon>
        <taxon>Insecta</taxon>
        <taxon>Pterygota</taxon>
        <taxon>Neoptera</taxon>
        <taxon>Endopterygota</taxon>
        <taxon>Hymenoptera</taxon>
        <taxon>Apocrita</taxon>
        <taxon>Ichneumonoidea</taxon>
        <taxon>Braconidae</taxon>
        <taxon>Miracinae</taxon>
        <taxon>Mirax</taxon>
    </lineage>
</organism>
<dbReference type="GO" id="GO:0003954">
    <property type="term" value="F:NADH dehydrogenase activity"/>
    <property type="evidence" value="ECO:0007669"/>
    <property type="project" value="TreeGrafter"/>
</dbReference>
<evidence type="ECO:0000313" key="20">
    <source>
        <dbReference type="EMBL" id="AHX97806.1"/>
    </source>
</evidence>
<comment type="similarity">
    <text evidence="3 17">Belongs to the complex I subunit 4 family.</text>
</comment>
<evidence type="ECO:0000256" key="12">
    <source>
        <dbReference type="ARBA" id="ARBA00023027"/>
    </source>
</evidence>
<keyword evidence="9" id="KW-1278">Translocase</keyword>
<feature type="transmembrane region" description="Helical" evidence="17">
    <location>
        <begin position="219"/>
        <end position="242"/>
    </location>
</feature>
<dbReference type="GO" id="GO:0031966">
    <property type="term" value="C:mitochondrial membrane"/>
    <property type="evidence" value="ECO:0007669"/>
    <property type="project" value="UniProtKB-SubCell"/>
</dbReference>
<feature type="transmembrane region" description="Helical" evidence="17">
    <location>
        <begin position="59"/>
        <end position="76"/>
    </location>
</feature>
<dbReference type="PANTHER" id="PTHR43507:SF20">
    <property type="entry name" value="NADH-UBIQUINONE OXIDOREDUCTASE CHAIN 4"/>
    <property type="match status" value="1"/>
</dbReference>
<name>A0A0U1WYH8_9HYME</name>
<feature type="transmembrane region" description="Helical" evidence="17">
    <location>
        <begin position="383"/>
        <end position="404"/>
    </location>
</feature>
<keyword evidence="11 17" id="KW-1133">Transmembrane helix</keyword>
<evidence type="ECO:0000256" key="14">
    <source>
        <dbReference type="ARBA" id="ARBA00023128"/>
    </source>
</evidence>
<keyword evidence="15 17" id="KW-0472">Membrane</keyword>
<evidence type="ECO:0000256" key="11">
    <source>
        <dbReference type="ARBA" id="ARBA00022989"/>
    </source>
</evidence>
<evidence type="ECO:0000256" key="2">
    <source>
        <dbReference type="ARBA" id="ARBA00004225"/>
    </source>
</evidence>
<keyword evidence="8 17" id="KW-0812">Transmembrane</keyword>
<dbReference type="GO" id="GO:0042773">
    <property type="term" value="P:ATP synthesis coupled electron transport"/>
    <property type="evidence" value="ECO:0007669"/>
    <property type="project" value="InterPro"/>
</dbReference>
<feature type="transmembrane region" description="Helical" evidence="17">
    <location>
        <begin position="304"/>
        <end position="325"/>
    </location>
</feature>
<feature type="transmembrane region" description="Helical" evidence="17">
    <location>
        <begin position="88"/>
        <end position="108"/>
    </location>
</feature>
<evidence type="ECO:0000256" key="13">
    <source>
        <dbReference type="ARBA" id="ARBA00023075"/>
    </source>
</evidence>
<comment type="subcellular location">
    <subcellularLocation>
        <location evidence="2 17">Mitochondrion membrane</location>
        <topology evidence="2 17">Multi-pass membrane protein</topology>
    </subcellularLocation>
</comment>
<dbReference type="GO" id="GO:0008137">
    <property type="term" value="F:NADH dehydrogenase (ubiquinone) activity"/>
    <property type="evidence" value="ECO:0007669"/>
    <property type="project" value="UniProtKB-UniRule"/>
</dbReference>
<evidence type="ECO:0000256" key="16">
    <source>
        <dbReference type="ARBA" id="ARBA00049551"/>
    </source>
</evidence>
<dbReference type="Pfam" id="PF00361">
    <property type="entry name" value="Proton_antipo_M"/>
    <property type="match status" value="1"/>
</dbReference>
<evidence type="ECO:0000256" key="17">
    <source>
        <dbReference type="RuleBase" id="RU003297"/>
    </source>
</evidence>
<dbReference type="GO" id="GO:0015990">
    <property type="term" value="P:electron transport coupled proton transport"/>
    <property type="evidence" value="ECO:0007669"/>
    <property type="project" value="TreeGrafter"/>
</dbReference>
<proteinExistence type="inferred from homology"/>
<feature type="transmembrane region" description="Helical" evidence="17">
    <location>
        <begin position="425"/>
        <end position="445"/>
    </location>
</feature>
<reference evidence="20" key="1">
    <citation type="submission" date="2014-02" db="EMBL/GenBank/DDBJ databases">
        <title>The comparative mitochondrial genomes from Braconidae subfamilies and the phylogeny of the Hymenoptera.</title>
        <authorList>
            <person name="Li Q."/>
            <person name="Wei S.J."/>
            <person name="Chen X.X."/>
        </authorList>
    </citation>
    <scope>NUCLEOTIDE SEQUENCE</scope>
</reference>
<sequence>MMMKFIMFLFIMIYMNYKNKFMLTNFMMILNLTMLWIMNFPNNNYYFNKIYYMFMLDKLSFNLILLSLWIVTLSILSNKQFTKKLFNYQFMFLLSILIFILVNCFLSMNMFLFYIFFEASILPIMMLIMGWGMQIDRLQASMYMLFYTLIGSLPLLLMLFILYKSYLSLMFNFMSLKNLNMINFMMYMFMIMAFLIKMPMYMLHLWLPKAHVEAPVSGSMILAGIMLKLGSYGLIRLMFISYTLFSKYNFIIINTSLIGGLIASMICLNINDFKIIVAYSSIVHMSTLMSSMMTFFKWGYISSYIMMIAHGLCSSSMFSLVNFNYERLHSRSTLMNKGLMNLYPSMCLWWFLICICNMAAPPSMNLISEIMIFISLINWSKFLIMYMFFMTFFSSCYSIFIYSFTQHGKLSFNLFNFNFNSIQEYLINIMHWMPINLIILNLNLLI</sequence>
<dbReference type="PRINTS" id="PR01437">
    <property type="entry name" value="NUOXDRDTASE4"/>
</dbReference>
<feature type="transmembrane region" description="Helical" evidence="17">
    <location>
        <begin position="248"/>
        <end position="268"/>
    </location>
</feature>
<evidence type="ECO:0000256" key="15">
    <source>
        <dbReference type="ARBA" id="ARBA00023136"/>
    </source>
</evidence>
<dbReference type="GO" id="GO:0048039">
    <property type="term" value="F:ubiquinone binding"/>
    <property type="evidence" value="ECO:0007669"/>
    <property type="project" value="TreeGrafter"/>
</dbReference>
<evidence type="ECO:0000256" key="3">
    <source>
        <dbReference type="ARBA" id="ARBA00009025"/>
    </source>
</evidence>
<evidence type="ECO:0000256" key="10">
    <source>
        <dbReference type="ARBA" id="ARBA00022982"/>
    </source>
</evidence>
<protein>
    <recommendedName>
        <fullName evidence="5 17">NADH-ubiquinone oxidoreductase chain 4</fullName>
        <ecNumber evidence="4 17">7.1.1.2</ecNumber>
    </recommendedName>
</protein>
<feature type="transmembrane region" description="Helical" evidence="17">
    <location>
        <begin position="184"/>
        <end position="207"/>
    </location>
</feature>
<feature type="transmembrane region" description="Helical" evidence="17">
    <location>
        <begin position="275"/>
        <end position="298"/>
    </location>
</feature>
<geneLocation type="mitochondrion" evidence="20"/>
<feature type="transmembrane region" description="Helical" evidence="17">
    <location>
        <begin position="144"/>
        <end position="164"/>
    </location>
</feature>
<dbReference type="EC" id="7.1.1.2" evidence="4 17"/>
<keyword evidence="7 17" id="KW-0679">Respiratory chain</keyword>
<dbReference type="EMBL" id="KJ412471">
    <property type="protein sequence ID" value="AHX97806.1"/>
    <property type="molecule type" value="Genomic_DNA"/>
</dbReference>
<evidence type="ECO:0000259" key="19">
    <source>
        <dbReference type="Pfam" id="PF01059"/>
    </source>
</evidence>
<comment type="function">
    <text evidence="1">Core subunit of the mitochondrial membrane respiratory chain NADH dehydrogenase (Complex I) that is believed to belong to the minimal assembly required for catalysis. Complex I functions in the transfer of electrons from NADH to the respiratory chain. The immediate electron acceptor for the enzyme is believed to be ubiquinone.</text>
</comment>
<dbReference type="InterPro" id="IPR000260">
    <property type="entry name" value="NADH4_N"/>
</dbReference>
<comment type="function">
    <text evidence="17">Core subunit of the mitochondrial membrane respiratory chain NADH dehydrogenase (Complex I) which catalyzes electron transfer from NADH through the respiratory chain, using ubiquinone as an electron acceptor. Essential for the catalytic activity and assembly of complex I.</text>
</comment>
<feature type="transmembrane region" description="Helical" evidence="17">
    <location>
        <begin position="346"/>
        <end position="377"/>
    </location>
</feature>
<keyword evidence="13 17" id="KW-0830">Ubiquinone</keyword>
<keyword evidence="10 17" id="KW-0249">Electron transport</keyword>
<evidence type="ECO:0000256" key="4">
    <source>
        <dbReference type="ARBA" id="ARBA00012944"/>
    </source>
</evidence>
<keyword evidence="6 17" id="KW-0813">Transport</keyword>
<dbReference type="Pfam" id="PF01059">
    <property type="entry name" value="Oxidored_q5_N"/>
    <property type="match status" value="1"/>
</dbReference>
<dbReference type="AlphaFoldDB" id="A0A0U1WYH8"/>
<dbReference type="PANTHER" id="PTHR43507">
    <property type="entry name" value="NADH-UBIQUINONE OXIDOREDUCTASE CHAIN 4"/>
    <property type="match status" value="1"/>
</dbReference>
<keyword evidence="12 17" id="KW-0520">NAD</keyword>
<evidence type="ECO:0000256" key="9">
    <source>
        <dbReference type="ARBA" id="ARBA00022967"/>
    </source>
</evidence>
<feature type="domain" description="NADH:ubiquinone oxidoreductase chain 4 N-terminal" evidence="19">
    <location>
        <begin position="2"/>
        <end position="102"/>
    </location>
</feature>
<comment type="catalytic activity">
    <reaction evidence="16 17">
        <text>a ubiquinone + NADH + 5 H(+)(in) = a ubiquinol + NAD(+) + 4 H(+)(out)</text>
        <dbReference type="Rhea" id="RHEA:29091"/>
        <dbReference type="Rhea" id="RHEA-COMP:9565"/>
        <dbReference type="Rhea" id="RHEA-COMP:9566"/>
        <dbReference type="ChEBI" id="CHEBI:15378"/>
        <dbReference type="ChEBI" id="CHEBI:16389"/>
        <dbReference type="ChEBI" id="CHEBI:17976"/>
        <dbReference type="ChEBI" id="CHEBI:57540"/>
        <dbReference type="ChEBI" id="CHEBI:57945"/>
        <dbReference type="EC" id="7.1.1.2"/>
    </reaction>
</comment>
<accession>A0A0U1WYH8</accession>
<feature type="transmembrane region" description="Helical" evidence="17">
    <location>
        <begin position="21"/>
        <end position="39"/>
    </location>
</feature>
<evidence type="ECO:0000256" key="1">
    <source>
        <dbReference type="ARBA" id="ARBA00003257"/>
    </source>
</evidence>